<proteinExistence type="inferred from homology"/>
<evidence type="ECO:0000256" key="5">
    <source>
        <dbReference type="ARBA" id="ARBA00023002"/>
    </source>
</evidence>
<feature type="binding site" evidence="10">
    <location>
        <position position="146"/>
    </location>
    <ligand>
        <name>substrate</name>
    </ligand>
</feature>
<evidence type="ECO:0000256" key="1">
    <source>
        <dbReference type="ARBA" id="ARBA00005194"/>
    </source>
</evidence>
<keyword evidence="13" id="KW-1185">Reference proteome</keyword>
<dbReference type="CDD" id="cd05372">
    <property type="entry name" value="ENR_SDR"/>
    <property type="match status" value="1"/>
</dbReference>
<feature type="binding site" evidence="11">
    <location>
        <begin position="244"/>
        <end position="248"/>
    </location>
    <ligand>
        <name>NAD(+)</name>
        <dbReference type="ChEBI" id="CHEBI:57540"/>
    </ligand>
</feature>
<feature type="binding site" evidence="11">
    <location>
        <begin position="62"/>
        <end position="63"/>
    </location>
    <ligand>
        <name>NAD(+)</name>
        <dbReference type="ChEBI" id="CHEBI:57540"/>
    </ligand>
</feature>
<dbReference type="InterPro" id="IPR036291">
    <property type="entry name" value="NAD(P)-bd_dom_sf"/>
</dbReference>
<dbReference type="PRINTS" id="PR00081">
    <property type="entry name" value="GDHRDH"/>
</dbReference>
<feature type="binding site" evidence="11">
    <location>
        <position position="143"/>
    </location>
    <ligand>
        <name>NAD(+)</name>
        <dbReference type="ChEBI" id="CHEBI:57540"/>
    </ligand>
</feature>
<keyword evidence="4" id="KW-0276">Fatty acid metabolism</keyword>
<evidence type="ECO:0000256" key="2">
    <source>
        <dbReference type="ARBA" id="ARBA00009233"/>
    </source>
</evidence>
<dbReference type="Gene3D" id="3.40.50.720">
    <property type="entry name" value="NAD(P)-binding Rossmann-like Domain"/>
    <property type="match status" value="1"/>
</dbReference>
<evidence type="ECO:0000256" key="8">
    <source>
        <dbReference type="PIRNR" id="PIRNR000094"/>
    </source>
</evidence>
<reference evidence="12 13" key="1">
    <citation type="submission" date="2019-08" db="EMBL/GenBank/DDBJ databases">
        <title>Deep-cultivation of Planctomycetes and their phenomic and genomic characterization uncovers novel biology.</title>
        <authorList>
            <person name="Wiegand S."/>
            <person name="Jogler M."/>
            <person name="Boedeker C."/>
            <person name="Pinto D."/>
            <person name="Vollmers J."/>
            <person name="Rivas-Marin E."/>
            <person name="Kohn T."/>
            <person name="Peeters S.H."/>
            <person name="Heuer A."/>
            <person name="Rast P."/>
            <person name="Oberbeckmann S."/>
            <person name="Bunk B."/>
            <person name="Jeske O."/>
            <person name="Meyerdierks A."/>
            <person name="Storesund J.E."/>
            <person name="Kallscheuer N."/>
            <person name="Luecker S."/>
            <person name="Lage O.M."/>
            <person name="Pohl T."/>
            <person name="Merkel B.J."/>
            <person name="Hornburger P."/>
            <person name="Mueller R.-W."/>
            <person name="Bruemmer F."/>
            <person name="Labrenz M."/>
            <person name="Spormann A.M."/>
            <person name="Op Den Camp H."/>
            <person name="Overmann J."/>
            <person name="Amann R."/>
            <person name="Jetten M.S.M."/>
            <person name="Mascher T."/>
            <person name="Medema M.H."/>
            <person name="Devos D.P."/>
            <person name="Kaster A.-K."/>
            <person name="Ovreas L."/>
            <person name="Rohde M."/>
            <person name="Galperin M.Y."/>
            <person name="Jogler C."/>
        </authorList>
    </citation>
    <scope>NUCLEOTIDE SEQUENCE [LARGE SCALE GENOMIC DNA]</scope>
    <source>
        <strain evidence="12 13">LF1</strain>
    </source>
</reference>
<evidence type="ECO:0000313" key="12">
    <source>
        <dbReference type="EMBL" id="KAA1261648.1"/>
    </source>
</evidence>
<dbReference type="PANTHER" id="PTHR43159">
    <property type="entry name" value="ENOYL-[ACYL-CARRIER-PROTEIN] REDUCTASE"/>
    <property type="match status" value="1"/>
</dbReference>
<comment type="catalytic activity">
    <reaction evidence="8">
        <text>a 2,3-saturated acyl-[ACP] + NAD(+) = a (2E)-enoyl-[ACP] + NADH + H(+)</text>
        <dbReference type="Rhea" id="RHEA:10240"/>
        <dbReference type="Rhea" id="RHEA-COMP:9925"/>
        <dbReference type="Rhea" id="RHEA-COMP:9926"/>
        <dbReference type="ChEBI" id="CHEBI:15378"/>
        <dbReference type="ChEBI" id="CHEBI:57540"/>
        <dbReference type="ChEBI" id="CHEBI:57945"/>
        <dbReference type="ChEBI" id="CHEBI:78784"/>
        <dbReference type="ChEBI" id="CHEBI:78785"/>
        <dbReference type="EC" id="1.3.1.9"/>
    </reaction>
</comment>
<gene>
    <name evidence="12" type="primary">fabI_2</name>
    <name evidence="12" type="ORF">LF1_42030</name>
</gene>
<name>A0A5B1CKQ5_9BACT</name>
<dbReference type="EMBL" id="VRLW01000001">
    <property type="protein sequence ID" value="KAA1261648.1"/>
    <property type="molecule type" value="Genomic_DNA"/>
</dbReference>
<feature type="active site" description="Proton acceptor" evidence="9">
    <location>
        <position position="198"/>
    </location>
</feature>
<dbReference type="GO" id="GO:0006633">
    <property type="term" value="P:fatty acid biosynthetic process"/>
    <property type="evidence" value="ECO:0007669"/>
    <property type="project" value="UniProtKB-KW"/>
</dbReference>
<dbReference type="PANTHER" id="PTHR43159:SF2">
    <property type="entry name" value="ENOYL-[ACYL-CARRIER-PROTEIN] REDUCTASE [NADH], CHLOROPLASTIC"/>
    <property type="match status" value="1"/>
</dbReference>
<evidence type="ECO:0000256" key="6">
    <source>
        <dbReference type="ARBA" id="ARBA00023098"/>
    </source>
</evidence>
<evidence type="ECO:0000256" key="4">
    <source>
        <dbReference type="ARBA" id="ARBA00022832"/>
    </source>
</evidence>
<organism evidence="12 13">
    <name type="scientific">Rubripirellula obstinata</name>
    <dbReference type="NCBI Taxonomy" id="406547"/>
    <lineage>
        <taxon>Bacteria</taxon>
        <taxon>Pseudomonadati</taxon>
        <taxon>Planctomycetota</taxon>
        <taxon>Planctomycetia</taxon>
        <taxon>Pirellulales</taxon>
        <taxon>Pirellulaceae</taxon>
        <taxon>Rubripirellula</taxon>
    </lineage>
</organism>
<evidence type="ECO:0000256" key="9">
    <source>
        <dbReference type="PIRSR" id="PIRSR000094-1"/>
    </source>
</evidence>
<dbReference type="GO" id="GO:0004318">
    <property type="term" value="F:enoyl-[acyl-carrier-protein] reductase (NADH) activity"/>
    <property type="evidence" value="ECO:0007669"/>
    <property type="project" value="UniProtKB-EC"/>
</dbReference>
<dbReference type="EC" id="1.3.1.9" evidence="8"/>
<evidence type="ECO:0000256" key="11">
    <source>
        <dbReference type="PIRSR" id="PIRSR000094-3"/>
    </source>
</evidence>
<dbReference type="SUPFAM" id="SSF51735">
    <property type="entry name" value="NAD(P)-binding Rossmann-fold domains"/>
    <property type="match status" value="1"/>
</dbReference>
<dbReference type="InterPro" id="IPR002347">
    <property type="entry name" value="SDR_fam"/>
</dbReference>
<feature type="active site" description="Proton acceptor" evidence="9">
    <location>
        <position position="208"/>
    </location>
</feature>
<comment type="similarity">
    <text evidence="2 8">Belongs to the short-chain dehydrogenases/reductases (SDR) family. FabI subfamily.</text>
</comment>
<evidence type="ECO:0000313" key="13">
    <source>
        <dbReference type="Proteomes" id="UP000322699"/>
    </source>
</evidence>
<feature type="binding site" evidence="11">
    <location>
        <position position="56"/>
    </location>
    <ligand>
        <name>NAD(+)</name>
        <dbReference type="ChEBI" id="CHEBI:57540"/>
    </ligand>
</feature>
<dbReference type="PIRSF" id="PIRSF000094">
    <property type="entry name" value="Enoyl-ACP_rdct"/>
    <property type="match status" value="1"/>
</dbReference>
<sequence>MSWPGLRQMAEWNSAHYVYLCRSRVLRDFFNKTQVTNQQRIPIQMQFSGKKGLIIGVANDNSIAWAIAKTIMDAGGECGFTHLPDRPDDERQRNRRRVSKLTDNYDQAKFLVPMDAQKDEDIRTVFEKTAETFGKIDFFLHSIAFADLNDLRNDTIETSREGFKMAMDISVYSLLSCCKAARDTDVMAPGGAIATMTYFGGEKCVPGYNVMGICKAALDATVKYCAFDMGAQDVRVNALSAGPIKTLAGVGAGVKEMLQMYKEIAPLGRNVSHEEVGNTGAFLLSDASKGVSGEILHVDGGYHMMGSPGRLLQKLQ</sequence>
<comment type="caution">
    <text evidence="12">The sequence shown here is derived from an EMBL/GenBank/DDBJ whole genome shotgun (WGS) entry which is preliminary data.</text>
</comment>
<dbReference type="Pfam" id="PF13561">
    <property type="entry name" value="adh_short_C2"/>
    <property type="match status" value="1"/>
</dbReference>
<accession>A0A5B1CKQ5</accession>
<dbReference type="Gene3D" id="1.10.8.400">
    <property type="entry name" value="Enoyl acyl carrier protein reductase"/>
    <property type="match status" value="1"/>
</dbReference>
<comment type="pathway">
    <text evidence="1">Lipid metabolism; fatty acid biosynthesis.</text>
</comment>
<keyword evidence="7 8" id="KW-0275">Fatty acid biosynthesis</keyword>
<feature type="binding site" evidence="11">
    <location>
        <position position="215"/>
    </location>
    <ligand>
        <name>NAD(+)</name>
        <dbReference type="ChEBI" id="CHEBI:57540"/>
    </ligand>
</feature>
<evidence type="ECO:0000256" key="10">
    <source>
        <dbReference type="PIRSR" id="PIRSR000094-2"/>
    </source>
</evidence>
<protein>
    <recommendedName>
        <fullName evidence="8">Enoyl-[acyl-carrier-protein] reductase [NADH]</fullName>
        <ecNumber evidence="8">1.3.1.9</ecNumber>
    </recommendedName>
</protein>
<keyword evidence="6" id="KW-0443">Lipid metabolism</keyword>
<keyword evidence="8 11" id="KW-0520">NAD</keyword>
<dbReference type="InterPro" id="IPR014358">
    <property type="entry name" value="Enoyl-ACP_Rdtase_NADH"/>
</dbReference>
<evidence type="ECO:0000256" key="3">
    <source>
        <dbReference type="ARBA" id="ARBA00022516"/>
    </source>
</evidence>
<keyword evidence="5 8" id="KW-0560">Oxidoreductase</keyword>
<dbReference type="Proteomes" id="UP000322699">
    <property type="component" value="Unassembled WGS sequence"/>
</dbReference>
<evidence type="ECO:0000256" key="7">
    <source>
        <dbReference type="ARBA" id="ARBA00023160"/>
    </source>
</evidence>
<dbReference type="AlphaFoldDB" id="A0A5B1CKQ5"/>
<keyword evidence="3 8" id="KW-0444">Lipid biosynthesis</keyword>